<evidence type="ECO:0000313" key="1">
    <source>
        <dbReference type="EMBL" id="KAK2085932.1"/>
    </source>
</evidence>
<gene>
    <name evidence="1" type="ORF">P7K49_035357</name>
</gene>
<reference evidence="1 2" key="1">
    <citation type="submission" date="2023-05" db="EMBL/GenBank/DDBJ databases">
        <title>B98-5 Cell Line De Novo Hybrid Assembly: An Optical Mapping Approach.</title>
        <authorList>
            <person name="Kananen K."/>
            <person name="Auerbach J.A."/>
            <person name="Kautto E."/>
            <person name="Blachly J.S."/>
        </authorList>
    </citation>
    <scope>NUCLEOTIDE SEQUENCE [LARGE SCALE GENOMIC DNA]</scope>
    <source>
        <strain evidence="1">B95-8</strain>
        <tissue evidence="1">Cell line</tissue>
    </source>
</reference>
<protein>
    <submittedName>
        <fullName evidence="1">Uncharacterized protein</fullName>
    </submittedName>
</protein>
<evidence type="ECO:0000313" key="2">
    <source>
        <dbReference type="Proteomes" id="UP001266305"/>
    </source>
</evidence>
<organism evidence="1 2">
    <name type="scientific">Saguinus oedipus</name>
    <name type="common">Cotton-top tamarin</name>
    <name type="synonym">Oedipomidas oedipus</name>
    <dbReference type="NCBI Taxonomy" id="9490"/>
    <lineage>
        <taxon>Eukaryota</taxon>
        <taxon>Metazoa</taxon>
        <taxon>Chordata</taxon>
        <taxon>Craniata</taxon>
        <taxon>Vertebrata</taxon>
        <taxon>Euteleostomi</taxon>
        <taxon>Mammalia</taxon>
        <taxon>Eutheria</taxon>
        <taxon>Euarchontoglires</taxon>
        <taxon>Primates</taxon>
        <taxon>Haplorrhini</taxon>
        <taxon>Platyrrhini</taxon>
        <taxon>Cebidae</taxon>
        <taxon>Callitrichinae</taxon>
        <taxon>Saguinus</taxon>
    </lineage>
</organism>
<dbReference type="EMBL" id="JASSZA010000020">
    <property type="protein sequence ID" value="KAK2085932.1"/>
    <property type="molecule type" value="Genomic_DNA"/>
</dbReference>
<proteinExistence type="predicted"/>
<keyword evidence="2" id="KW-1185">Reference proteome</keyword>
<name>A0ABQ9TMC4_SAGOE</name>
<dbReference type="Proteomes" id="UP001266305">
    <property type="component" value="Unassembled WGS sequence"/>
</dbReference>
<comment type="caution">
    <text evidence="1">The sequence shown here is derived from an EMBL/GenBank/DDBJ whole genome shotgun (WGS) entry which is preliminary data.</text>
</comment>
<accession>A0ABQ9TMC4</accession>
<sequence length="159" mass="17054">MWLESWGELQLPLEGEEPWAGGGRELRRPAVAPSRCVRAVRAHVSGGGVRPEVPGRARFGGFSPLYCARSTGARRDVTSGGRCRAGRRAEDLYNAAAASAGRGGGECRSAGLDARRPRLLRAPSSGYTWAPGLGCAVSLWPSRIIEETGKISNVFRLRH</sequence>